<accession>A0A840UY82</accession>
<name>A0A840UY82_9BACT</name>
<dbReference type="RefSeq" id="WP_184016987.1">
    <property type="nucleotide sequence ID" value="NZ_JACHFD010000005.1"/>
</dbReference>
<sequence length="149" mass="15929">MAFETNIPGHILIGDENVIFGTCALGDTFGEIMSFDLTRTADLQEIENCVGGLKAAILSKPRFEMEIETLFDDSITLPELGGAITLPLAGLVARITGDIKVGWTNNGSRKLSFKASHWDSMAEETSPGSGIYENKAFKVALDGTTTAIS</sequence>
<proteinExistence type="predicted"/>
<keyword evidence="2" id="KW-1185">Reference proteome</keyword>
<organism evidence="1 2">
    <name type="scientific">Haloferula luteola</name>
    <dbReference type="NCBI Taxonomy" id="595692"/>
    <lineage>
        <taxon>Bacteria</taxon>
        <taxon>Pseudomonadati</taxon>
        <taxon>Verrucomicrobiota</taxon>
        <taxon>Verrucomicrobiia</taxon>
        <taxon>Verrucomicrobiales</taxon>
        <taxon>Verrucomicrobiaceae</taxon>
        <taxon>Haloferula</taxon>
    </lineage>
</organism>
<reference evidence="1 2" key="1">
    <citation type="submission" date="2020-08" db="EMBL/GenBank/DDBJ databases">
        <title>Genomic Encyclopedia of Type Strains, Phase IV (KMG-IV): sequencing the most valuable type-strain genomes for metagenomic binning, comparative biology and taxonomic classification.</title>
        <authorList>
            <person name="Goeker M."/>
        </authorList>
    </citation>
    <scope>NUCLEOTIDE SEQUENCE [LARGE SCALE GENOMIC DNA]</scope>
    <source>
        <strain evidence="1 2">YC6886</strain>
    </source>
</reference>
<dbReference type="EMBL" id="JACHFD010000005">
    <property type="protein sequence ID" value="MBB5351107.1"/>
    <property type="molecule type" value="Genomic_DNA"/>
</dbReference>
<protein>
    <submittedName>
        <fullName evidence="1">Uncharacterized protein</fullName>
    </submittedName>
</protein>
<gene>
    <name evidence="1" type="ORF">HNR46_001341</name>
</gene>
<dbReference type="AlphaFoldDB" id="A0A840UY82"/>
<evidence type="ECO:0000313" key="1">
    <source>
        <dbReference type="EMBL" id="MBB5351107.1"/>
    </source>
</evidence>
<evidence type="ECO:0000313" key="2">
    <source>
        <dbReference type="Proteomes" id="UP000557717"/>
    </source>
</evidence>
<dbReference type="Proteomes" id="UP000557717">
    <property type="component" value="Unassembled WGS sequence"/>
</dbReference>
<comment type="caution">
    <text evidence="1">The sequence shown here is derived from an EMBL/GenBank/DDBJ whole genome shotgun (WGS) entry which is preliminary data.</text>
</comment>